<evidence type="ECO:0000256" key="1">
    <source>
        <dbReference type="SAM" id="Phobius"/>
    </source>
</evidence>
<sequence>MPEGLTAVFEAPRTAGAPRRTRERRPDIDRAKGIAILLVVAGHLVANTAPEGVLWYEPARYALYRFHMPFFLYLSGTVAVLSGLLDAGPAAWPRQIGRRALRLLPPFFAIGLLILAAKLVLMQVVVVDNRPQGLREGLEGLFWATGHSPATSVWYLLVLFLCTVTALVLRGIGSTGLVLLGLLLQLPAVPEIAYLDRFAHHFLFFAAGIWVAERQDRLLPLMVRWQPLWWGLFLASLAAAMAVWWDVLILDEWWSLVICGLLSMPALHGLIRLPPIDRWDWPIRLGRYAMVVYLFNTMAIGAAKALLIAVGIGYTAANFPLHLALAMAAGVGVPILLKEFLFRRVRALDRMTD</sequence>
<comment type="caution">
    <text evidence="3">The sequence shown here is derived from an EMBL/GenBank/DDBJ whole genome shotgun (WGS) entry which is preliminary data.</text>
</comment>
<keyword evidence="1" id="KW-0472">Membrane</keyword>
<evidence type="ECO:0000259" key="2">
    <source>
        <dbReference type="Pfam" id="PF01757"/>
    </source>
</evidence>
<feature type="transmembrane region" description="Helical" evidence="1">
    <location>
        <begin position="167"/>
        <end position="186"/>
    </location>
</feature>
<dbReference type="InterPro" id="IPR002656">
    <property type="entry name" value="Acyl_transf_3_dom"/>
</dbReference>
<dbReference type="GO" id="GO:0016746">
    <property type="term" value="F:acyltransferase activity"/>
    <property type="evidence" value="ECO:0007669"/>
    <property type="project" value="UniProtKB-KW"/>
</dbReference>
<dbReference type="RefSeq" id="WP_305104576.1">
    <property type="nucleotide sequence ID" value="NZ_JAUTWS010000013.1"/>
</dbReference>
<evidence type="ECO:0000313" key="3">
    <source>
        <dbReference type="EMBL" id="MDO9709709.1"/>
    </source>
</evidence>
<feature type="transmembrane region" description="Helical" evidence="1">
    <location>
        <begin position="291"/>
        <end position="313"/>
    </location>
</feature>
<dbReference type="PANTHER" id="PTHR37312">
    <property type="entry name" value="MEMBRANE-BOUND ACYLTRANSFERASE YKRP-RELATED"/>
    <property type="match status" value="1"/>
</dbReference>
<feature type="transmembrane region" description="Helical" evidence="1">
    <location>
        <begin position="192"/>
        <end position="212"/>
    </location>
</feature>
<keyword evidence="3" id="KW-0012">Acyltransferase</keyword>
<name>A0ABT9E0N5_9PROT</name>
<feature type="domain" description="Acyltransferase 3" evidence="2">
    <location>
        <begin position="27"/>
        <end position="337"/>
    </location>
</feature>
<feature type="transmembrane region" description="Helical" evidence="1">
    <location>
        <begin position="141"/>
        <end position="160"/>
    </location>
</feature>
<keyword evidence="1" id="KW-1133">Transmembrane helix</keyword>
<feature type="transmembrane region" description="Helical" evidence="1">
    <location>
        <begin position="319"/>
        <end position="337"/>
    </location>
</feature>
<dbReference type="Pfam" id="PF01757">
    <property type="entry name" value="Acyl_transf_3"/>
    <property type="match status" value="1"/>
</dbReference>
<dbReference type="PANTHER" id="PTHR37312:SF1">
    <property type="entry name" value="MEMBRANE-BOUND ACYLTRANSFERASE YKRP-RELATED"/>
    <property type="match status" value="1"/>
</dbReference>
<feature type="transmembrane region" description="Helical" evidence="1">
    <location>
        <begin position="253"/>
        <end position="271"/>
    </location>
</feature>
<feature type="transmembrane region" description="Helical" evidence="1">
    <location>
        <begin position="228"/>
        <end position="247"/>
    </location>
</feature>
<dbReference type="Proteomes" id="UP001243009">
    <property type="component" value="Unassembled WGS sequence"/>
</dbReference>
<reference evidence="3 4" key="1">
    <citation type="submission" date="2023-08" db="EMBL/GenBank/DDBJ databases">
        <title>The draft genome sequence of Paracraurococcus sp. LOR1-02.</title>
        <authorList>
            <person name="Kingkaew E."/>
            <person name="Tanasupawat S."/>
        </authorList>
    </citation>
    <scope>NUCLEOTIDE SEQUENCE [LARGE SCALE GENOMIC DNA]</scope>
    <source>
        <strain evidence="3 4">LOR1-02</strain>
    </source>
</reference>
<dbReference type="EC" id="2.3.1.-" evidence="3"/>
<protein>
    <submittedName>
        <fullName evidence="3">Acyltransferase</fullName>
        <ecNumber evidence="3">2.3.1.-</ecNumber>
    </submittedName>
</protein>
<dbReference type="EMBL" id="JAUTWS010000013">
    <property type="protein sequence ID" value="MDO9709709.1"/>
    <property type="molecule type" value="Genomic_DNA"/>
</dbReference>
<accession>A0ABT9E0N5</accession>
<proteinExistence type="predicted"/>
<keyword evidence="1" id="KW-0812">Transmembrane</keyword>
<evidence type="ECO:0000313" key="4">
    <source>
        <dbReference type="Proteomes" id="UP001243009"/>
    </source>
</evidence>
<feature type="transmembrane region" description="Helical" evidence="1">
    <location>
        <begin position="70"/>
        <end position="91"/>
    </location>
</feature>
<gene>
    <name evidence="3" type="ORF">Q7A36_15260</name>
</gene>
<dbReference type="InterPro" id="IPR052734">
    <property type="entry name" value="Nod_factor_acetyltransferase"/>
</dbReference>
<organism evidence="3 4">
    <name type="scientific">Paracraurococcus lichenis</name>
    <dbReference type="NCBI Taxonomy" id="3064888"/>
    <lineage>
        <taxon>Bacteria</taxon>
        <taxon>Pseudomonadati</taxon>
        <taxon>Pseudomonadota</taxon>
        <taxon>Alphaproteobacteria</taxon>
        <taxon>Acetobacterales</taxon>
        <taxon>Roseomonadaceae</taxon>
        <taxon>Paracraurococcus</taxon>
    </lineage>
</organism>
<feature type="transmembrane region" description="Helical" evidence="1">
    <location>
        <begin position="31"/>
        <end position="50"/>
    </location>
</feature>
<keyword evidence="3" id="KW-0808">Transferase</keyword>
<keyword evidence="4" id="KW-1185">Reference proteome</keyword>
<feature type="transmembrane region" description="Helical" evidence="1">
    <location>
        <begin position="103"/>
        <end position="121"/>
    </location>
</feature>